<dbReference type="RefSeq" id="WP_007717793.1">
    <property type="nucleotide sequence ID" value="NZ_JAWRJJ010000450.1"/>
</dbReference>
<gene>
    <name evidence="2" type="ORF">DWV29_06100</name>
</gene>
<comment type="caution">
    <text evidence="2">The sequence shown here is derived from an EMBL/GenBank/DDBJ whole genome shotgun (WGS) entry which is preliminary data.</text>
</comment>
<dbReference type="Gene3D" id="3.20.20.150">
    <property type="entry name" value="Divalent-metal-dependent TIM barrel enzymes"/>
    <property type="match status" value="1"/>
</dbReference>
<protein>
    <submittedName>
        <fullName evidence="2">Sugar phosphate isomerase/epimerase</fullName>
    </submittedName>
</protein>
<dbReference type="GO" id="GO:0016853">
    <property type="term" value="F:isomerase activity"/>
    <property type="evidence" value="ECO:0007669"/>
    <property type="project" value="UniProtKB-KW"/>
</dbReference>
<dbReference type="Proteomes" id="UP000283880">
    <property type="component" value="Unassembled WGS sequence"/>
</dbReference>
<dbReference type="OrthoDB" id="9801426at2"/>
<dbReference type="PANTHER" id="PTHR12110">
    <property type="entry name" value="HYDROXYPYRUVATE ISOMERASE"/>
    <property type="match status" value="1"/>
</dbReference>
<name>A0A413FIZ9_9FIRM</name>
<reference evidence="2 3" key="1">
    <citation type="submission" date="2018-08" db="EMBL/GenBank/DDBJ databases">
        <title>A genome reference for cultivated species of the human gut microbiota.</title>
        <authorList>
            <person name="Zou Y."/>
            <person name="Xue W."/>
            <person name="Luo G."/>
        </authorList>
    </citation>
    <scope>NUCLEOTIDE SEQUENCE [LARGE SCALE GENOMIC DNA]</scope>
    <source>
        <strain evidence="2 3">AF04-15</strain>
    </source>
</reference>
<organism evidence="2 3">
    <name type="scientific">Enterocloster asparagiformis</name>
    <dbReference type="NCBI Taxonomy" id="333367"/>
    <lineage>
        <taxon>Bacteria</taxon>
        <taxon>Bacillati</taxon>
        <taxon>Bacillota</taxon>
        <taxon>Clostridia</taxon>
        <taxon>Lachnospirales</taxon>
        <taxon>Lachnospiraceae</taxon>
        <taxon>Enterocloster</taxon>
    </lineage>
</organism>
<proteinExistence type="predicted"/>
<evidence type="ECO:0000313" key="2">
    <source>
        <dbReference type="EMBL" id="RGX31449.1"/>
    </source>
</evidence>
<dbReference type="SUPFAM" id="SSF51658">
    <property type="entry name" value="Xylose isomerase-like"/>
    <property type="match status" value="1"/>
</dbReference>
<dbReference type="InterPro" id="IPR013022">
    <property type="entry name" value="Xyl_isomerase-like_TIM-brl"/>
</dbReference>
<accession>A0A413FIZ9</accession>
<keyword evidence="2" id="KW-0413">Isomerase</keyword>
<sequence>MNNWTYAARLESFPDVPEKVFEKGNPSYTTFDKIDRMAQAKGVTHIEPNYPYHFYENTPEEIRDHAKGYGLDVSGVGLRFVEEFTGGELTHHCSQKREMAMRNLQDGIDACRRMGGTTATIWSTYDGFDYPFQADYGRMWKYLVQCYAEVARSNPDMKISLEYKPYEPRQFYFINDIGTTLLAVLEADCDNLGITLDFAHMLMKKENPAYSLALAAERGKLFGFHLNDGYGSHDDGLLLGSVSLLQTLEFIYYMKRYEYNGVIFFDTFPLREDPVKELELNIRVFNRISDWIDNIGMERLADLVAQQDALKVQEMLVLEGLLK</sequence>
<dbReference type="EMBL" id="QSBM01000003">
    <property type="protein sequence ID" value="RGX31449.1"/>
    <property type="molecule type" value="Genomic_DNA"/>
</dbReference>
<dbReference type="AlphaFoldDB" id="A0A413FIZ9"/>
<dbReference type="InterPro" id="IPR050312">
    <property type="entry name" value="IolE/XylAMocC-like"/>
</dbReference>
<evidence type="ECO:0000313" key="3">
    <source>
        <dbReference type="Proteomes" id="UP000283880"/>
    </source>
</evidence>
<dbReference type="InterPro" id="IPR036237">
    <property type="entry name" value="Xyl_isomerase-like_sf"/>
</dbReference>
<dbReference type="Pfam" id="PF01261">
    <property type="entry name" value="AP_endonuc_2"/>
    <property type="match status" value="1"/>
</dbReference>
<feature type="domain" description="Xylose isomerase-like TIM barrel" evidence="1">
    <location>
        <begin position="38"/>
        <end position="276"/>
    </location>
</feature>
<evidence type="ECO:0000259" key="1">
    <source>
        <dbReference type="Pfam" id="PF01261"/>
    </source>
</evidence>